<evidence type="ECO:0000313" key="3">
    <source>
        <dbReference type="Proteomes" id="UP000252517"/>
    </source>
</evidence>
<feature type="transmembrane region" description="Helical" evidence="1">
    <location>
        <begin position="89"/>
        <end position="115"/>
    </location>
</feature>
<dbReference type="InterPro" id="IPR011990">
    <property type="entry name" value="TPR-like_helical_dom_sf"/>
</dbReference>
<accession>A0A367WNP5</accession>
<dbReference type="EMBL" id="JPWH01000028">
    <property type="protein sequence ID" value="RCK43096.1"/>
    <property type="molecule type" value="Genomic_DNA"/>
</dbReference>
<dbReference type="OrthoDB" id="7329435at2"/>
<organism evidence="2 3">
    <name type="scientific">Thalassospira profundimaris</name>
    <dbReference type="NCBI Taxonomy" id="502049"/>
    <lineage>
        <taxon>Bacteria</taxon>
        <taxon>Pseudomonadati</taxon>
        <taxon>Pseudomonadota</taxon>
        <taxon>Alphaproteobacteria</taxon>
        <taxon>Rhodospirillales</taxon>
        <taxon>Thalassospiraceae</taxon>
        <taxon>Thalassospira</taxon>
    </lineage>
</organism>
<sequence length="372" mass="42035">MNTPAPASDNAAFDDDNAPIYRARPLSAHIWVLIITLLALAMSLAIVFAFASSRYPWPTLAGLHVASAILVVVLCYWRARKGYFIREYCVLAAGYLLCGFLGAAGGLLLVIISILTRNDTWRFREWYMALFPADHASTAENLYSQLISGSRTVGPEHSVTVYTDLMQEADTEEKLAIVTLVSRYFRPDFANVIIMAMNDDDPTVRVLAASAKARIENRFLANVLKIQDTIRKKPDNFDAKMALATLYDDYAFTSLLDREREIENRKLALETYEQCRSERPDDATPPYRIGRLLNRQRDFVAAANMFEIALERASNKQAIASWLIEANYNAKNYDRVHELIARHFPETTADKNPVVSPYRLESMAMWQKGSGE</sequence>
<proteinExistence type="predicted"/>
<gene>
    <name evidence="2" type="ORF">TH25_22405</name>
</gene>
<comment type="caution">
    <text evidence="2">The sequence shown here is derived from an EMBL/GenBank/DDBJ whole genome shotgun (WGS) entry which is preliminary data.</text>
</comment>
<dbReference type="AlphaFoldDB" id="A0A367WNP5"/>
<keyword evidence="1" id="KW-0472">Membrane</keyword>
<dbReference type="RefSeq" id="WP_114090337.1">
    <property type="nucleotide sequence ID" value="NZ_JPWH01000028.1"/>
</dbReference>
<name>A0A367WNP5_9PROT</name>
<dbReference type="SUPFAM" id="SSF48452">
    <property type="entry name" value="TPR-like"/>
    <property type="match status" value="1"/>
</dbReference>
<keyword evidence="1" id="KW-0812">Transmembrane</keyword>
<reference evidence="2 3" key="1">
    <citation type="submission" date="2014-07" db="EMBL/GenBank/DDBJ databases">
        <title>Draft genome sequence of Thalassospira profundimaris S25-3-2.</title>
        <authorList>
            <person name="Lai Q."/>
            <person name="Shao Z."/>
        </authorList>
    </citation>
    <scope>NUCLEOTIDE SEQUENCE [LARGE SCALE GENOMIC DNA]</scope>
    <source>
        <strain evidence="2 3">S25-3-2</strain>
    </source>
</reference>
<feature type="transmembrane region" description="Helical" evidence="1">
    <location>
        <begin position="57"/>
        <end position="77"/>
    </location>
</feature>
<feature type="transmembrane region" description="Helical" evidence="1">
    <location>
        <begin position="30"/>
        <end position="51"/>
    </location>
</feature>
<evidence type="ECO:0008006" key="4">
    <source>
        <dbReference type="Google" id="ProtNLM"/>
    </source>
</evidence>
<protein>
    <recommendedName>
        <fullName evidence="4">Transmembrane protein</fullName>
    </recommendedName>
</protein>
<evidence type="ECO:0000313" key="2">
    <source>
        <dbReference type="EMBL" id="RCK43096.1"/>
    </source>
</evidence>
<keyword evidence="1" id="KW-1133">Transmembrane helix</keyword>
<evidence type="ECO:0000256" key="1">
    <source>
        <dbReference type="SAM" id="Phobius"/>
    </source>
</evidence>
<dbReference type="Gene3D" id="1.25.40.10">
    <property type="entry name" value="Tetratricopeptide repeat domain"/>
    <property type="match status" value="1"/>
</dbReference>
<dbReference type="Proteomes" id="UP000252517">
    <property type="component" value="Unassembled WGS sequence"/>
</dbReference>